<evidence type="ECO:0000259" key="6">
    <source>
        <dbReference type="PROSITE" id="PS50089"/>
    </source>
</evidence>
<keyword evidence="8" id="KW-1185">Reference proteome</keyword>
<dbReference type="InterPro" id="IPR013083">
    <property type="entry name" value="Znf_RING/FYVE/PHD"/>
</dbReference>
<organism evidence="7 8">
    <name type="scientific">Daphnia galeata</name>
    <dbReference type="NCBI Taxonomy" id="27404"/>
    <lineage>
        <taxon>Eukaryota</taxon>
        <taxon>Metazoa</taxon>
        <taxon>Ecdysozoa</taxon>
        <taxon>Arthropoda</taxon>
        <taxon>Crustacea</taxon>
        <taxon>Branchiopoda</taxon>
        <taxon>Diplostraca</taxon>
        <taxon>Cladocera</taxon>
        <taxon>Anomopoda</taxon>
        <taxon>Daphniidae</taxon>
        <taxon>Daphnia</taxon>
    </lineage>
</organism>
<sequence>MSNNVNYIRKCSVCHNEYDTQTHPPKFLNCHHRFCLECCVNLVNGDEIKCPQCRKITLIFTGRLCVDMELTTDHDFLTLLANVNQSAVVEAPQPSTSREGEARDMRGACKPEELTTEVSSDGSSSSSTEPLKSGKGTALLKIKKKKNKKRASKRTKRSLKYANTSSSSTEESSSDADSSDDFKKTSKKGKRLVNRNFTTVKSEMDSLMRKSKLAAVKGRKGKREEKKEISFIKDLFLVADADSKELPPTVDHENLERAGLGLRCDVEFKNSGSFKHVLRVFKRTFPRLDEVSRFYICTKSQGVSRNLTVQHYSTPSAAVLKRLAGKLIVLVPIKNSLAYESSEEGVDCDVCSEKIPIRQWALHIERCTELSSRSKKRRTY</sequence>
<name>A0A8J2RJN7_9CRUS</name>
<feature type="region of interest" description="Disordered" evidence="5">
    <location>
        <begin position="88"/>
        <end position="187"/>
    </location>
</feature>
<dbReference type="Pfam" id="PF00097">
    <property type="entry name" value="zf-C3HC4"/>
    <property type="match status" value="1"/>
</dbReference>
<evidence type="ECO:0000256" key="3">
    <source>
        <dbReference type="ARBA" id="ARBA00022833"/>
    </source>
</evidence>
<gene>
    <name evidence="7" type="ORF">DGAL_LOCUS6093</name>
</gene>
<keyword evidence="2 4" id="KW-0863">Zinc-finger</keyword>
<dbReference type="AlphaFoldDB" id="A0A8J2RJN7"/>
<proteinExistence type="predicted"/>
<dbReference type="OrthoDB" id="6390739at2759"/>
<dbReference type="GO" id="GO:0061630">
    <property type="term" value="F:ubiquitin protein ligase activity"/>
    <property type="evidence" value="ECO:0007669"/>
    <property type="project" value="TreeGrafter"/>
</dbReference>
<dbReference type="InterPro" id="IPR051435">
    <property type="entry name" value="RING_finger_E3_ubiq-ligases"/>
</dbReference>
<protein>
    <recommendedName>
        <fullName evidence="6">RING-type domain-containing protein</fullName>
    </recommendedName>
</protein>
<feature type="compositionally biased region" description="Basic residues" evidence="5">
    <location>
        <begin position="141"/>
        <end position="159"/>
    </location>
</feature>
<comment type="caution">
    <text evidence="7">The sequence shown here is derived from an EMBL/GenBank/DDBJ whole genome shotgun (WGS) entry which is preliminary data.</text>
</comment>
<evidence type="ECO:0000256" key="4">
    <source>
        <dbReference type="PROSITE-ProRule" id="PRU00175"/>
    </source>
</evidence>
<dbReference type="PANTHER" id="PTHR22791:SF6">
    <property type="entry name" value="RING-TYPE DOMAIN-CONTAINING PROTEIN"/>
    <property type="match status" value="1"/>
</dbReference>
<dbReference type="InterPro" id="IPR001841">
    <property type="entry name" value="Znf_RING"/>
</dbReference>
<evidence type="ECO:0000256" key="2">
    <source>
        <dbReference type="ARBA" id="ARBA00022771"/>
    </source>
</evidence>
<dbReference type="PROSITE" id="PS50089">
    <property type="entry name" value="ZF_RING_2"/>
    <property type="match status" value="1"/>
</dbReference>
<dbReference type="GO" id="GO:0016567">
    <property type="term" value="P:protein ubiquitination"/>
    <property type="evidence" value="ECO:0007669"/>
    <property type="project" value="TreeGrafter"/>
</dbReference>
<dbReference type="SMART" id="SM00184">
    <property type="entry name" value="RING"/>
    <property type="match status" value="1"/>
</dbReference>
<dbReference type="Proteomes" id="UP000789390">
    <property type="component" value="Unassembled WGS sequence"/>
</dbReference>
<dbReference type="InterPro" id="IPR018957">
    <property type="entry name" value="Znf_C3HC4_RING-type"/>
</dbReference>
<dbReference type="Gene3D" id="3.30.40.10">
    <property type="entry name" value="Zinc/RING finger domain, C3HC4 (zinc finger)"/>
    <property type="match status" value="1"/>
</dbReference>
<feature type="compositionally biased region" description="Basic and acidic residues" evidence="5">
    <location>
        <begin position="98"/>
        <end position="113"/>
    </location>
</feature>
<accession>A0A8J2RJN7</accession>
<keyword evidence="1" id="KW-0479">Metal-binding</keyword>
<keyword evidence="3" id="KW-0862">Zinc</keyword>
<dbReference type="EMBL" id="CAKKLH010000112">
    <property type="protein sequence ID" value="CAH0103519.1"/>
    <property type="molecule type" value="Genomic_DNA"/>
</dbReference>
<reference evidence="7" key="1">
    <citation type="submission" date="2021-11" db="EMBL/GenBank/DDBJ databases">
        <authorList>
            <person name="Schell T."/>
        </authorList>
    </citation>
    <scope>NUCLEOTIDE SEQUENCE</scope>
    <source>
        <strain evidence="7">M5</strain>
    </source>
</reference>
<feature type="domain" description="RING-type" evidence="6">
    <location>
        <begin position="11"/>
        <end position="54"/>
    </location>
</feature>
<evidence type="ECO:0000313" key="8">
    <source>
        <dbReference type="Proteomes" id="UP000789390"/>
    </source>
</evidence>
<evidence type="ECO:0000256" key="1">
    <source>
        <dbReference type="ARBA" id="ARBA00022723"/>
    </source>
</evidence>
<feature type="compositionally biased region" description="Polar residues" evidence="5">
    <location>
        <begin position="88"/>
        <end position="97"/>
    </location>
</feature>
<dbReference type="SUPFAM" id="SSF57850">
    <property type="entry name" value="RING/U-box"/>
    <property type="match status" value="1"/>
</dbReference>
<evidence type="ECO:0000256" key="5">
    <source>
        <dbReference type="SAM" id="MobiDB-lite"/>
    </source>
</evidence>
<dbReference type="PANTHER" id="PTHR22791">
    <property type="entry name" value="RING-TYPE DOMAIN-CONTAINING PROTEIN"/>
    <property type="match status" value="1"/>
</dbReference>
<evidence type="ECO:0000313" key="7">
    <source>
        <dbReference type="EMBL" id="CAH0103519.1"/>
    </source>
</evidence>
<dbReference type="GO" id="GO:0008270">
    <property type="term" value="F:zinc ion binding"/>
    <property type="evidence" value="ECO:0007669"/>
    <property type="project" value="UniProtKB-KW"/>
</dbReference>